<evidence type="ECO:0000256" key="3">
    <source>
        <dbReference type="ARBA" id="ARBA00023295"/>
    </source>
</evidence>
<dbReference type="InterPro" id="IPR054491">
    <property type="entry name" value="MGH1-like_GH"/>
</dbReference>
<dbReference type="InterPro" id="IPR012341">
    <property type="entry name" value="6hp_glycosidase-like_sf"/>
</dbReference>
<protein>
    <recommendedName>
        <fullName evidence="4">Mannosylglycerate hydrolase MGH1-like glycoside hydrolase domain-containing protein</fullName>
    </recommendedName>
</protein>
<evidence type="ECO:0000313" key="5">
    <source>
        <dbReference type="EMBL" id="PKY98371.1"/>
    </source>
</evidence>
<dbReference type="Proteomes" id="UP000234778">
    <property type="component" value="Unassembled WGS sequence"/>
</dbReference>
<reference evidence="5 6" key="1">
    <citation type="submission" date="2017-12" db="EMBL/GenBank/DDBJ databases">
        <title>Phylogenetic diversity of female urinary microbiome.</title>
        <authorList>
            <person name="Thomas-White K."/>
            <person name="Wolfe A.J."/>
        </authorList>
    </citation>
    <scope>NUCLEOTIDE SEQUENCE [LARGE SCALE GENOMIC DNA]</scope>
    <source>
        <strain evidence="5 6">UMB0319</strain>
    </source>
</reference>
<dbReference type="AlphaFoldDB" id="A0A2I1KRX2"/>
<dbReference type="GO" id="GO:0009311">
    <property type="term" value="P:oligosaccharide metabolic process"/>
    <property type="evidence" value="ECO:0007669"/>
    <property type="project" value="InterPro"/>
</dbReference>
<proteinExistence type="inferred from homology"/>
<name>A0A2I1KRX2_9ACTO</name>
<dbReference type="GO" id="GO:0004573">
    <property type="term" value="F:Glc3Man9GlcNAc2 oligosaccharide glucosidase activity"/>
    <property type="evidence" value="ECO:0007669"/>
    <property type="project" value="InterPro"/>
</dbReference>
<dbReference type="GO" id="GO:0006487">
    <property type="term" value="P:protein N-linked glycosylation"/>
    <property type="evidence" value="ECO:0007669"/>
    <property type="project" value="TreeGrafter"/>
</dbReference>
<dbReference type="Pfam" id="PF22422">
    <property type="entry name" value="MGH1-like_GH"/>
    <property type="match status" value="1"/>
</dbReference>
<dbReference type="EMBL" id="PKHA01000008">
    <property type="protein sequence ID" value="PKY98371.1"/>
    <property type="molecule type" value="Genomic_DNA"/>
</dbReference>
<accession>A0A2I1KRX2</accession>
<comment type="similarity">
    <text evidence="1">Belongs to the glycosyl hydrolase 63 family.</text>
</comment>
<feature type="domain" description="Mannosylglycerate hydrolase MGH1-like glycoside hydrolase" evidence="4">
    <location>
        <begin position="197"/>
        <end position="527"/>
    </location>
</feature>
<gene>
    <name evidence="5" type="ORF">CYJ26_08175</name>
</gene>
<dbReference type="InterPro" id="IPR004888">
    <property type="entry name" value="Glycoside_hydrolase_63"/>
</dbReference>
<evidence type="ECO:0000259" key="4">
    <source>
        <dbReference type="Pfam" id="PF22422"/>
    </source>
</evidence>
<organism evidence="5 6">
    <name type="scientific">Actinomyces urogenitalis</name>
    <dbReference type="NCBI Taxonomy" id="103621"/>
    <lineage>
        <taxon>Bacteria</taxon>
        <taxon>Bacillati</taxon>
        <taxon>Actinomycetota</taxon>
        <taxon>Actinomycetes</taxon>
        <taxon>Actinomycetales</taxon>
        <taxon>Actinomycetaceae</taxon>
        <taxon>Actinomyces</taxon>
    </lineage>
</organism>
<keyword evidence="3" id="KW-0326">Glycosidase</keyword>
<evidence type="ECO:0000256" key="2">
    <source>
        <dbReference type="ARBA" id="ARBA00022801"/>
    </source>
</evidence>
<dbReference type="InterPro" id="IPR008928">
    <property type="entry name" value="6-hairpin_glycosidase_sf"/>
</dbReference>
<comment type="caution">
    <text evidence="5">The sequence shown here is derived from an EMBL/GenBank/DDBJ whole genome shotgun (WGS) entry which is preliminary data.</text>
</comment>
<evidence type="ECO:0000256" key="1">
    <source>
        <dbReference type="ARBA" id="ARBA00010833"/>
    </source>
</evidence>
<sequence length="542" mass="59270">MDTTFLDCLVDLRSVPFTTIGSRLLVYRDEADLVVYESAYERPEEASTAARIRLADDGEPATVRAVTPAELIMSNGASLTLTPAGSVVLTHLPAGCTVSTEQASLVTRPGDAVVLERGGGWPADPGLNAHLAPEPELAEARDAVVERTRSWMARCPRPHERWQEMVRQCWWTLGVNTVVLETPGAPATAVVPSKIGYLGAWQWDSYFIALGLAWGDPQLAAEQLQLAVRYQRSDGQLPDVTHDGGVLASSADLPPADLARLRELASPSLDGQEVPLTKPPLLALAVDALASHGHAGVRQKLGEAVRSNLRWWYEHSSRQGLPCYLHPYSSGLDDSPVFDDDALVASPDLASYLIASELTVARWEREDGAEAEAHQAEARAQRLTDQLVARWDPHRKMFPAQAEDGRDLAPATVVSLMPLLVPQLPQDMVEALVRDLTEGGRFATRYRIPTVAIDDPSFSRTRMWRGPVWVNTSWLVCQGLRRHGYLDLARQIEDELLALVASAGPCEYFTPDTGQRADSATVLFGWSAALAIDIAMRRSQEA</sequence>
<dbReference type="PANTHER" id="PTHR10412">
    <property type="entry name" value="MANNOSYL-OLIGOSACCHARIDE GLUCOSIDASE"/>
    <property type="match status" value="1"/>
</dbReference>
<dbReference type="PANTHER" id="PTHR10412:SF11">
    <property type="entry name" value="MANNOSYL-OLIGOSACCHARIDE GLUCOSIDASE"/>
    <property type="match status" value="1"/>
</dbReference>
<dbReference type="GeneID" id="81708908"/>
<keyword evidence="2" id="KW-0378">Hydrolase</keyword>
<evidence type="ECO:0000313" key="6">
    <source>
        <dbReference type="Proteomes" id="UP000234778"/>
    </source>
</evidence>
<dbReference type="Gene3D" id="1.50.10.10">
    <property type="match status" value="1"/>
</dbReference>
<dbReference type="SUPFAM" id="SSF48208">
    <property type="entry name" value="Six-hairpin glycosidases"/>
    <property type="match status" value="1"/>
</dbReference>
<dbReference type="RefSeq" id="WP_006548449.1">
    <property type="nucleotide sequence ID" value="NZ_CP136961.1"/>
</dbReference>